<keyword evidence="5" id="KW-0833">Ubl conjugation pathway</keyword>
<evidence type="ECO:0000256" key="4">
    <source>
        <dbReference type="ARBA" id="ARBA00022679"/>
    </source>
</evidence>
<dbReference type="PANTHER" id="PTHR45647:SF15">
    <property type="entry name" value="U-BOX DOMAIN-CONTAINING PROTEIN 35"/>
    <property type="match status" value="1"/>
</dbReference>
<reference evidence="7" key="1">
    <citation type="submission" date="2020-07" db="EMBL/GenBank/DDBJ databases">
        <authorList>
            <person name="Lin J."/>
        </authorList>
    </citation>
    <scope>NUCLEOTIDE SEQUENCE</scope>
</reference>
<dbReference type="EMBL" id="LR862153">
    <property type="protein sequence ID" value="CAD1835077.1"/>
    <property type="molecule type" value="Genomic_DNA"/>
</dbReference>
<gene>
    <name evidence="7" type="ORF">CB5_LOCUS18288</name>
</gene>
<dbReference type="EC" id="2.3.2.27" evidence="3"/>
<evidence type="ECO:0000313" key="7">
    <source>
        <dbReference type="EMBL" id="CAD1835077.1"/>
    </source>
</evidence>
<comment type="catalytic activity">
    <reaction evidence="1">
        <text>S-ubiquitinyl-[E2 ubiquitin-conjugating enzyme]-L-cysteine + [acceptor protein]-L-lysine = [E2 ubiquitin-conjugating enzyme]-L-cysteine + N(6)-ubiquitinyl-[acceptor protein]-L-lysine.</text>
        <dbReference type="EC" id="2.3.2.27"/>
    </reaction>
</comment>
<evidence type="ECO:0000259" key="6">
    <source>
        <dbReference type="PROSITE" id="PS51698"/>
    </source>
</evidence>
<dbReference type="InterPro" id="IPR051348">
    <property type="entry name" value="U-box_ubiquitin_ligases"/>
</dbReference>
<evidence type="ECO:0000256" key="1">
    <source>
        <dbReference type="ARBA" id="ARBA00000900"/>
    </source>
</evidence>
<proteinExistence type="predicted"/>
<dbReference type="PANTHER" id="PTHR45647">
    <property type="entry name" value="OS02G0152300 PROTEIN"/>
    <property type="match status" value="1"/>
</dbReference>
<organism evidence="7">
    <name type="scientific">Ananas comosus var. bracteatus</name>
    <name type="common">red pineapple</name>
    <dbReference type="NCBI Taxonomy" id="296719"/>
    <lineage>
        <taxon>Eukaryota</taxon>
        <taxon>Viridiplantae</taxon>
        <taxon>Streptophyta</taxon>
        <taxon>Embryophyta</taxon>
        <taxon>Tracheophyta</taxon>
        <taxon>Spermatophyta</taxon>
        <taxon>Magnoliopsida</taxon>
        <taxon>Liliopsida</taxon>
        <taxon>Poales</taxon>
        <taxon>Bromeliaceae</taxon>
        <taxon>Bromelioideae</taxon>
        <taxon>Ananas</taxon>
    </lineage>
</organism>
<dbReference type="GO" id="GO:0016567">
    <property type="term" value="P:protein ubiquitination"/>
    <property type="evidence" value="ECO:0007669"/>
    <property type="project" value="UniProtKB-UniPathway"/>
</dbReference>
<comment type="pathway">
    <text evidence="2">Protein modification; protein ubiquitination.</text>
</comment>
<dbReference type="GO" id="GO:0061630">
    <property type="term" value="F:ubiquitin protein ligase activity"/>
    <property type="evidence" value="ECO:0007669"/>
    <property type="project" value="UniProtKB-EC"/>
</dbReference>
<feature type="domain" description="U-box" evidence="6">
    <location>
        <begin position="67"/>
        <end position="138"/>
    </location>
</feature>
<evidence type="ECO:0000256" key="5">
    <source>
        <dbReference type="ARBA" id="ARBA00022786"/>
    </source>
</evidence>
<dbReference type="InterPro" id="IPR003613">
    <property type="entry name" value="Ubox_domain"/>
</dbReference>
<dbReference type="Pfam" id="PF04564">
    <property type="entry name" value="U-box"/>
    <property type="match status" value="1"/>
</dbReference>
<dbReference type="UniPathway" id="UPA00143"/>
<dbReference type="AlphaFoldDB" id="A0A6V7PWC4"/>
<dbReference type="InterPro" id="IPR013083">
    <property type="entry name" value="Znf_RING/FYVE/PHD"/>
</dbReference>
<sequence>MFKRHLGPRAGNWPTEEAKELARLGLSCLELRRKDRPDLGSRILPLLEKLKDTVEKAPVSTQIAPTVPPSYFLCPILNRVMDDPCIASDGYTYDRDAIEKWLSKNGNSPMTNLPLPNKELIPNQSLLSAIKCWKSRSS</sequence>
<name>A0A6V7PWC4_ANACO</name>
<dbReference type="CDD" id="cd16655">
    <property type="entry name" value="RING-Ubox_WDSUB1-like"/>
    <property type="match status" value="1"/>
</dbReference>
<keyword evidence="4" id="KW-0808">Transferase</keyword>
<dbReference type="Gene3D" id="3.30.40.10">
    <property type="entry name" value="Zinc/RING finger domain, C3HC4 (zinc finger)"/>
    <property type="match status" value="1"/>
</dbReference>
<accession>A0A6V7PWC4</accession>
<dbReference type="SMART" id="SM00504">
    <property type="entry name" value="Ubox"/>
    <property type="match status" value="1"/>
</dbReference>
<evidence type="ECO:0000256" key="3">
    <source>
        <dbReference type="ARBA" id="ARBA00012483"/>
    </source>
</evidence>
<protein>
    <recommendedName>
        <fullName evidence="3">RING-type E3 ubiquitin transferase</fullName>
        <ecNumber evidence="3">2.3.2.27</ecNumber>
    </recommendedName>
</protein>
<dbReference type="PROSITE" id="PS51698">
    <property type="entry name" value="U_BOX"/>
    <property type="match status" value="1"/>
</dbReference>
<evidence type="ECO:0000256" key="2">
    <source>
        <dbReference type="ARBA" id="ARBA00004906"/>
    </source>
</evidence>
<dbReference type="SUPFAM" id="SSF57850">
    <property type="entry name" value="RING/U-box"/>
    <property type="match status" value="1"/>
</dbReference>